<dbReference type="EMBL" id="RRZD01000012">
    <property type="protein sequence ID" value="MBE0401055.1"/>
    <property type="molecule type" value="Genomic_DNA"/>
</dbReference>
<dbReference type="InterPro" id="IPR020846">
    <property type="entry name" value="MFS_dom"/>
</dbReference>
<dbReference type="Proteomes" id="UP001645039">
    <property type="component" value="Unassembled WGS sequence"/>
</dbReference>
<evidence type="ECO:0000256" key="5">
    <source>
        <dbReference type="ARBA" id="ARBA00023136"/>
    </source>
</evidence>
<protein>
    <submittedName>
        <fullName evidence="8">MFS transporter</fullName>
    </submittedName>
</protein>
<dbReference type="Gene3D" id="1.20.1250.20">
    <property type="entry name" value="MFS general substrate transporter like domains"/>
    <property type="match status" value="2"/>
</dbReference>
<feature type="transmembrane region" description="Helical" evidence="6">
    <location>
        <begin position="324"/>
        <end position="346"/>
    </location>
</feature>
<keyword evidence="2" id="KW-1003">Cell membrane</keyword>
<dbReference type="PANTHER" id="PTHR43124:SF8">
    <property type="entry name" value="INNER MEMBRANE TRANSPORT PROTEIN YDHP"/>
    <property type="match status" value="1"/>
</dbReference>
<dbReference type="RefSeq" id="WP_192536088.1">
    <property type="nucleotide sequence ID" value="NZ_RRZD01000012.1"/>
</dbReference>
<feature type="transmembrane region" description="Helical" evidence="6">
    <location>
        <begin position="265"/>
        <end position="286"/>
    </location>
</feature>
<keyword evidence="4 6" id="KW-1133">Transmembrane helix</keyword>
<feature type="domain" description="Major facilitator superfamily (MFS) profile" evidence="7">
    <location>
        <begin position="2"/>
        <end position="380"/>
    </location>
</feature>
<evidence type="ECO:0000256" key="2">
    <source>
        <dbReference type="ARBA" id="ARBA00022475"/>
    </source>
</evidence>
<sequence length="394" mass="40713">MPLVVYILGLTIFSLTTSEFMVAGMMPSLAAAFDISLEQVGSLISMYAFGMVIGGPLLTAGLLKLRVPNKSALLWLLALYAAAQSIAASTDSYTIMTLARIATGVAASACIGTALSICAEVVAVEARGRAASIVLGGLMLAAALGVPIATLIDQNVGWRASFWLVVALTALCAVAISIRVPLSKSSAPIGLSKELAEFKNGHLWSAYATSAFIIGATFAAFSYFTPILTEVTGFSITAIPWLLGMYGVANIVGNAVVGRYADKHTYSVMVCGLLLLITALVAFSLLAQSATASIMMVILIGLVGVTMNPAMVARVMRTARPGTLVNTVHASVINIGLGMGVWLGGLGISTGYGLLSPLWVGTLLAVLGLLSLLPYLARRGSDSPSSQSAFGKQA</sequence>
<dbReference type="Pfam" id="PF07690">
    <property type="entry name" value="MFS_1"/>
    <property type="match status" value="1"/>
</dbReference>
<evidence type="ECO:0000256" key="4">
    <source>
        <dbReference type="ARBA" id="ARBA00022989"/>
    </source>
</evidence>
<feature type="transmembrane region" description="Helical" evidence="6">
    <location>
        <begin position="162"/>
        <end position="182"/>
    </location>
</feature>
<keyword evidence="3 6" id="KW-0812">Transmembrane</keyword>
<dbReference type="InterPro" id="IPR011701">
    <property type="entry name" value="MFS"/>
</dbReference>
<keyword evidence="5 6" id="KW-0472">Membrane</keyword>
<feature type="transmembrane region" description="Helical" evidence="6">
    <location>
        <begin position="358"/>
        <end position="377"/>
    </location>
</feature>
<evidence type="ECO:0000259" key="7">
    <source>
        <dbReference type="PROSITE" id="PS50850"/>
    </source>
</evidence>
<feature type="transmembrane region" description="Helical" evidence="6">
    <location>
        <begin position="101"/>
        <end position="123"/>
    </location>
</feature>
<reference evidence="8 9" key="1">
    <citation type="submission" date="2020-07" db="EMBL/GenBank/DDBJ databases">
        <title>Halophilic bacteria isolated from french cheeses.</title>
        <authorList>
            <person name="Kothe C.I."/>
            <person name="Farah-Kraiem B."/>
            <person name="Renault P."/>
            <person name="Dridi B."/>
        </authorList>
    </citation>
    <scope>NUCLEOTIDE SEQUENCE [LARGE SCALE GENOMIC DNA]</scope>
    <source>
        <strain evidence="8 9">FME1</strain>
    </source>
</reference>
<name>A0ABR9F3K8_9GAMM</name>
<comment type="subcellular location">
    <subcellularLocation>
        <location evidence="1">Cell membrane</location>
        <topology evidence="1">Multi-pass membrane protein</topology>
    </subcellularLocation>
</comment>
<evidence type="ECO:0000256" key="1">
    <source>
        <dbReference type="ARBA" id="ARBA00004651"/>
    </source>
</evidence>
<dbReference type="SUPFAM" id="SSF103473">
    <property type="entry name" value="MFS general substrate transporter"/>
    <property type="match status" value="1"/>
</dbReference>
<keyword evidence="9" id="KW-1185">Reference proteome</keyword>
<feature type="transmembrane region" description="Helical" evidence="6">
    <location>
        <begin position="292"/>
        <end position="312"/>
    </location>
</feature>
<organism evidence="8 9">
    <name type="scientific">Halomonas casei</name>
    <dbReference type="NCBI Taxonomy" id="2742613"/>
    <lineage>
        <taxon>Bacteria</taxon>
        <taxon>Pseudomonadati</taxon>
        <taxon>Pseudomonadota</taxon>
        <taxon>Gammaproteobacteria</taxon>
        <taxon>Oceanospirillales</taxon>
        <taxon>Halomonadaceae</taxon>
        <taxon>Halomonas</taxon>
    </lineage>
</organism>
<accession>A0ABR9F3K8</accession>
<dbReference type="CDD" id="cd17324">
    <property type="entry name" value="MFS_NepI_like"/>
    <property type="match status" value="1"/>
</dbReference>
<evidence type="ECO:0000313" key="9">
    <source>
        <dbReference type="Proteomes" id="UP001645039"/>
    </source>
</evidence>
<dbReference type="PANTHER" id="PTHR43124">
    <property type="entry name" value="PURINE EFFLUX PUMP PBUE"/>
    <property type="match status" value="1"/>
</dbReference>
<dbReference type="InterPro" id="IPR036259">
    <property type="entry name" value="MFS_trans_sf"/>
</dbReference>
<evidence type="ECO:0000256" key="3">
    <source>
        <dbReference type="ARBA" id="ARBA00022692"/>
    </source>
</evidence>
<proteinExistence type="predicted"/>
<feature type="transmembrane region" description="Helical" evidence="6">
    <location>
        <begin position="231"/>
        <end position="253"/>
    </location>
</feature>
<feature type="transmembrane region" description="Helical" evidence="6">
    <location>
        <begin position="130"/>
        <end position="150"/>
    </location>
</feature>
<feature type="transmembrane region" description="Helical" evidence="6">
    <location>
        <begin position="72"/>
        <end position="89"/>
    </location>
</feature>
<comment type="caution">
    <text evidence="8">The sequence shown here is derived from an EMBL/GenBank/DDBJ whole genome shotgun (WGS) entry which is preliminary data.</text>
</comment>
<evidence type="ECO:0000256" key="6">
    <source>
        <dbReference type="SAM" id="Phobius"/>
    </source>
</evidence>
<evidence type="ECO:0000313" key="8">
    <source>
        <dbReference type="EMBL" id="MBE0401055.1"/>
    </source>
</evidence>
<feature type="transmembrane region" description="Helical" evidence="6">
    <location>
        <begin position="42"/>
        <end position="65"/>
    </location>
</feature>
<dbReference type="PROSITE" id="PS50850">
    <property type="entry name" value="MFS"/>
    <property type="match status" value="1"/>
</dbReference>
<feature type="transmembrane region" description="Helical" evidence="6">
    <location>
        <begin position="203"/>
        <end position="225"/>
    </location>
</feature>
<dbReference type="InterPro" id="IPR050189">
    <property type="entry name" value="MFS_Efflux_Transporters"/>
</dbReference>
<gene>
    <name evidence="8" type="ORF">EI168_13225</name>
</gene>